<reference evidence="3" key="1">
    <citation type="journal article" date="2019" name="Int. J. Syst. Evol. Microbiol.">
        <title>The Global Catalogue of Microorganisms (GCM) 10K type strain sequencing project: providing services to taxonomists for standard genome sequencing and annotation.</title>
        <authorList>
            <consortium name="The Broad Institute Genomics Platform"/>
            <consortium name="The Broad Institute Genome Sequencing Center for Infectious Disease"/>
            <person name="Wu L."/>
            <person name="Ma J."/>
        </authorList>
    </citation>
    <scope>NUCLEOTIDE SEQUENCE [LARGE SCALE GENOMIC DNA]</scope>
    <source>
        <strain evidence="3">NBRC 102520</strain>
    </source>
</reference>
<sequence length="148" mass="15987">MTRKPKSPRATDEKLSRRTALASSATPPVPVSACDDPVLAVIDRHRELSARLDEATAVSSKLHEGPEFDAADEISGERHSVLKEHAKVLVQSKPRTIAGIIVLSRYVASLGASQLPDDERWHQVVLETLAAAIEESEPVATGHRTSPV</sequence>
<evidence type="ECO:0000313" key="3">
    <source>
        <dbReference type="Proteomes" id="UP001156905"/>
    </source>
</evidence>
<dbReference type="Proteomes" id="UP001156905">
    <property type="component" value="Unassembled WGS sequence"/>
</dbReference>
<dbReference type="EMBL" id="BSOW01000015">
    <property type="protein sequence ID" value="GLR87691.1"/>
    <property type="molecule type" value="Genomic_DNA"/>
</dbReference>
<protein>
    <submittedName>
        <fullName evidence="2">Uncharacterized protein</fullName>
    </submittedName>
</protein>
<organism evidence="2 3">
    <name type="scientific">Bradyrhizobium iriomotense</name>
    <dbReference type="NCBI Taxonomy" id="441950"/>
    <lineage>
        <taxon>Bacteria</taxon>
        <taxon>Pseudomonadati</taxon>
        <taxon>Pseudomonadota</taxon>
        <taxon>Alphaproteobacteria</taxon>
        <taxon>Hyphomicrobiales</taxon>
        <taxon>Nitrobacteraceae</taxon>
        <taxon>Bradyrhizobium</taxon>
    </lineage>
</organism>
<accession>A0ABQ6B2J3</accession>
<keyword evidence="3" id="KW-1185">Reference proteome</keyword>
<feature type="region of interest" description="Disordered" evidence="1">
    <location>
        <begin position="1"/>
        <end position="30"/>
    </location>
</feature>
<evidence type="ECO:0000313" key="2">
    <source>
        <dbReference type="EMBL" id="GLR87691.1"/>
    </source>
</evidence>
<dbReference type="RefSeq" id="WP_284268672.1">
    <property type="nucleotide sequence ID" value="NZ_BSOW01000015.1"/>
</dbReference>
<evidence type="ECO:0000256" key="1">
    <source>
        <dbReference type="SAM" id="MobiDB-lite"/>
    </source>
</evidence>
<proteinExistence type="predicted"/>
<name>A0ABQ6B2J3_9BRAD</name>
<comment type="caution">
    <text evidence="2">The sequence shown here is derived from an EMBL/GenBank/DDBJ whole genome shotgun (WGS) entry which is preliminary data.</text>
</comment>
<gene>
    <name evidence="2" type="ORF">GCM10007857_44020</name>
</gene>